<gene>
    <name evidence="6" type="primary">frr</name>
    <name evidence="8" type="ORF">PG2T_13890</name>
</gene>
<dbReference type="NCBIfam" id="TIGR00496">
    <property type="entry name" value="frr"/>
    <property type="match status" value="1"/>
</dbReference>
<comment type="similarity">
    <text evidence="2 6">Belongs to the RRF family.</text>
</comment>
<dbReference type="AlphaFoldDB" id="A0A1B1YWL6"/>
<name>A0A1B1YWL6_9GAMM</name>
<dbReference type="InParanoid" id="A0A1B1YWL6"/>
<dbReference type="FunFam" id="3.30.1360.40:FF:000001">
    <property type="entry name" value="Ribosome-recycling factor"/>
    <property type="match status" value="1"/>
</dbReference>
<dbReference type="CDD" id="cd00520">
    <property type="entry name" value="RRF"/>
    <property type="match status" value="1"/>
</dbReference>
<proteinExistence type="inferred from homology"/>
<dbReference type="RefSeq" id="WP_068806771.1">
    <property type="nucleotide sequence ID" value="NZ_CP014671.1"/>
</dbReference>
<accession>A0A1B1YWL6</accession>
<dbReference type="GO" id="GO:0005829">
    <property type="term" value="C:cytosol"/>
    <property type="evidence" value="ECO:0007669"/>
    <property type="project" value="GOC"/>
</dbReference>
<keyword evidence="9" id="KW-1185">Reference proteome</keyword>
<dbReference type="GO" id="GO:0043023">
    <property type="term" value="F:ribosomal large subunit binding"/>
    <property type="evidence" value="ECO:0007669"/>
    <property type="project" value="TreeGrafter"/>
</dbReference>
<evidence type="ECO:0000256" key="2">
    <source>
        <dbReference type="ARBA" id="ARBA00005912"/>
    </source>
</evidence>
<reference evidence="9" key="1">
    <citation type="submission" date="2016-03" db="EMBL/GenBank/DDBJ databases">
        <title>Complete genome sequence of Solimmundus cernigliae, representing a novel lineage of polycyclic aromatic hydrocarbon degraders within the Gammaproteobacteria.</title>
        <authorList>
            <person name="Singleton D.R."/>
            <person name="Dickey A.N."/>
            <person name="Scholl E.H."/>
            <person name="Wright F.A."/>
            <person name="Aitken M.D."/>
        </authorList>
    </citation>
    <scope>NUCLEOTIDE SEQUENCE [LARGE SCALE GENOMIC DNA]</scope>
    <source>
        <strain evidence="9">TR3.2</strain>
    </source>
</reference>
<dbReference type="OrthoDB" id="9804006at2"/>
<dbReference type="Gene3D" id="1.10.132.20">
    <property type="entry name" value="Ribosome-recycling factor"/>
    <property type="match status" value="1"/>
</dbReference>
<evidence type="ECO:0000259" key="7">
    <source>
        <dbReference type="Pfam" id="PF01765"/>
    </source>
</evidence>
<dbReference type="FunCoup" id="A0A1B1YWL6">
    <property type="interactions" value="588"/>
</dbReference>
<dbReference type="HAMAP" id="MF_00040">
    <property type="entry name" value="RRF"/>
    <property type="match status" value="1"/>
</dbReference>
<keyword evidence="4 6" id="KW-0648">Protein biosynthesis</keyword>
<dbReference type="STRING" id="1810504.PG2T_13890"/>
<evidence type="ECO:0000313" key="8">
    <source>
        <dbReference type="EMBL" id="ANX05162.1"/>
    </source>
</evidence>
<feature type="domain" description="Ribosome recycling factor" evidence="7">
    <location>
        <begin position="20"/>
        <end position="183"/>
    </location>
</feature>
<evidence type="ECO:0000256" key="5">
    <source>
        <dbReference type="ARBA" id="ARBA00025050"/>
    </source>
</evidence>
<dbReference type="Gene3D" id="3.30.1360.40">
    <property type="match status" value="1"/>
</dbReference>
<dbReference type="SUPFAM" id="SSF55194">
    <property type="entry name" value="Ribosome recycling factor, RRF"/>
    <property type="match status" value="1"/>
</dbReference>
<organism evidence="8 9">
    <name type="scientific">Immundisolibacter cernigliae</name>
    <dbReference type="NCBI Taxonomy" id="1810504"/>
    <lineage>
        <taxon>Bacteria</taxon>
        <taxon>Pseudomonadati</taxon>
        <taxon>Pseudomonadota</taxon>
        <taxon>Gammaproteobacteria</taxon>
        <taxon>Immundisolibacterales</taxon>
        <taxon>Immundisolibacteraceae</taxon>
        <taxon>Immundisolibacter</taxon>
    </lineage>
</organism>
<dbReference type="InterPro" id="IPR023584">
    <property type="entry name" value="Ribosome_recyc_fac_dom"/>
</dbReference>
<dbReference type="KEGG" id="gbi:PG2T_13890"/>
<comment type="subcellular location">
    <subcellularLocation>
        <location evidence="1 6">Cytoplasm</location>
    </subcellularLocation>
</comment>
<dbReference type="EMBL" id="CP014671">
    <property type="protein sequence ID" value="ANX05162.1"/>
    <property type="molecule type" value="Genomic_DNA"/>
</dbReference>
<dbReference type="PANTHER" id="PTHR20982:SF3">
    <property type="entry name" value="MITOCHONDRIAL RIBOSOME RECYCLING FACTOR PSEUDO 1"/>
    <property type="match status" value="1"/>
</dbReference>
<dbReference type="InterPro" id="IPR036191">
    <property type="entry name" value="RRF_sf"/>
</dbReference>
<dbReference type="GO" id="GO:0002184">
    <property type="term" value="P:cytoplasmic translational termination"/>
    <property type="evidence" value="ECO:0007669"/>
    <property type="project" value="TreeGrafter"/>
</dbReference>
<evidence type="ECO:0000256" key="1">
    <source>
        <dbReference type="ARBA" id="ARBA00004496"/>
    </source>
</evidence>
<protein>
    <recommendedName>
        <fullName evidence="6">Ribosome-recycling factor</fullName>
        <shortName evidence="6">RRF</shortName>
    </recommendedName>
    <alternativeName>
        <fullName evidence="6">Ribosome-releasing factor</fullName>
    </alternativeName>
</protein>
<evidence type="ECO:0000256" key="6">
    <source>
        <dbReference type="HAMAP-Rule" id="MF_00040"/>
    </source>
</evidence>
<dbReference type="FunFam" id="1.10.132.20:FF:000001">
    <property type="entry name" value="Ribosome-recycling factor"/>
    <property type="match status" value="1"/>
</dbReference>
<dbReference type="PANTHER" id="PTHR20982">
    <property type="entry name" value="RIBOSOME RECYCLING FACTOR"/>
    <property type="match status" value="1"/>
</dbReference>
<dbReference type="Proteomes" id="UP000092952">
    <property type="component" value="Chromosome"/>
</dbReference>
<sequence>MIDDVRKDAEQRMAKSVHGLHEELKKIRAGRAHPGLLDQVHVNYYGVDTPLRQLANVSAEDARTLLVAPFDKAAVAAIDKAIRESDLGLNPATAGMIIRVPLPALTEQRRKDLIRVVRSEGEACRVAIRNVRRDANGSLKEMEKEKLISADDETRGQAEIQKLTDRFVAEVEALLAAKEADLLDV</sequence>
<keyword evidence="3 6" id="KW-0963">Cytoplasm</keyword>
<dbReference type="InterPro" id="IPR002661">
    <property type="entry name" value="Ribosome_recyc_fac"/>
</dbReference>
<comment type="function">
    <text evidence="5 6">Responsible for the release of ribosomes from messenger RNA at the termination of protein biosynthesis. May increase the efficiency of translation by recycling ribosomes from one round of translation to another.</text>
</comment>
<dbReference type="Pfam" id="PF01765">
    <property type="entry name" value="RRF"/>
    <property type="match status" value="1"/>
</dbReference>
<evidence type="ECO:0000256" key="3">
    <source>
        <dbReference type="ARBA" id="ARBA00022490"/>
    </source>
</evidence>
<evidence type="ECO:0000313" key="9">
    <source>
        <dbReference type="Proteomes" id="UP000092952"/>
    </source>
</evidence>
<evidence type="ECO:0000256" key="4">
    <source>
        <dbReference type="ARBA" id="ARBA00022917"/>
    </source>
</evidence>